<evidence type="ECO:0000313" key="2">
    <source>
        <dbReference type="Proteomes" id="UP000029889"/>
    </source>
</evidence>
<proteinExistence type="predicted"/>
<organism evidence="1 2">
    <name type="scientific">Escherichia phage 121Q</name>
    <dbReference type="NCBI Taxonomy" id="1555202"/>
    <lineage>
        <taxon>Viruses</taxon>
        <taxon>Duplodnaviria</taxon>
        <taxon>Heunggongvirae</taxon>
        <taxon>Uroviricota</taxon>
        <taxon>Caudoviricetes</taxon>
        <taxon>Asteriusvirus</taxon>
        <taxon>Asteriusvirus av121Q</taxon>
    </lineage>
</organism>
<dbReference type="Proteomes" id="UP000029889">
    <property type="component" value="Segment"/>
</dbReference>
<dbReference type="EMBL" id="KM507819">
    <property type="protein sequence ID" value="AIT13997.1"/>
    <property type="molecule type" value="Genomic_DNA"/>
</dbReference>
<accession>A0A097EX27</accession>
<protein>
    <submittedName>
        <fullName evidence="1">Uncharacterized protein</fullName>
    </submittedName>
</protein>
<evidence type="ECO:0000313" key="1">
    <source>
        <dbReference type="EMBL" id="AIT13997.1"/>
    </source>
</evidence>
<sequence>MAGVDKICEFSSDYEGYEMYKSKRNHIQVLSKYRKEFRGHKATLYVFENGYSEVFTSGGYSTANMAHINPNPTEDDWNSGNAFRISILNKMNRYDRYCTFFENISEYKQALKKYNQRLLMNYDYILHVPTVPGQVNGLYTNSTHDLTAVKRRLKRMLGCRNLTIKVMRNESMYNFLDVLHYTLKDNNGND</sequence>
<keyword evidence="2" id="KW-1185">Reference proteome</keyword>
<dbReference type="KEGG" id="vg:22111140"/>
<dbReference type="GeneID" id="22111140"/>
<name>A0A097EX27_9CAUD</name>
<dbReference type="RefSeq" id="YP_009101694.1">
    <property type="nucleotide sequence ID" value="NC_025447.1"/>
</dbReference>
<gene>
    <name evidence="1" type="primary">100</name>
    <name evidence="1" type="ORF">PBI_121Q_100</name>
</gene>
<reference evidence="1 2" key="1">
    <citation type="submission" date="2014-09" db="EMBL/GenBank/DDBJ databases">
        <authorList>
            <person name="Lapin J.S."/>
            <person name="Pope W.H."/>
            <person name="Hua J."/>
            <person name="Ford M.E."/>
            <person name="Conway J.F."/>
            <person name="Hatfull G.F."/>
            <person name="Hendrix R.W."/>
        </authorList>
    </citation>
    <scope>NUCLEOTIDE SEQUENCE [LARGE SCALE GENOMIC DNA]</scope>
</reference>
<dbReference type="OrthoDB" id="32558at10239"/>